<keyword evidence="1" id="KW-0812">Transmembrane</keyword>
<protein>
    <submittedName>
        <fullName evidence="2">Uncharacterized protein</fullName>
    </submittedName>
</protein>
<sequence length="181" mass="19965">MTSHAAKHGVLRFFPDAYRGYVLSTNVLFAALLLPLFYIHSQVASPTLITFGLLFRMIGLMLMLVGALIFARAAFHFYYAQRGKVTEGQGVNHNSKISKYLRKLRQPAHVGALLFVTGLPIYTPTIPNFVVMSMVSLDILIVHLLRDKVIVARPKAKAPTLALDAMPEPTTAPVLIPVPRA</sequence>
<organism evidence="2 3">
    <name type="scientific">Catalinimonas alkaloidigena</name>
    <dbReference type="NCBI Taxonomy" id="1075417"/>
    <lineage>
        <taxon>Bacteria</taxon>
        <taxon>Pseudomonadati</taxon>
        <taxon>Bacteroidota</taxon>
        <taxon>Cytophagia</taxon>
        <taxon>Cytophagales</taxon>
        <taxon>Catalimonadaceae</taxon>
        <taxon>Catalinimonas</taxon>
    </lineage>
</organism>
<keyword evidence="1" id="KW-1133">Transmembrane helix</keyword>
<reference evidence="2 3" key="1">
    <citation type="submission" date="2016-10" db="EMBL/GenBank/DDBJ databases">
        <authorList>
            <person name="de Groot N.N."/>
        </authorList>
    </citation>
    <scope>NUCLEOTIDE SEQUENCE [LARGE SCALE GENOMIC DNA]</scope>
    <source>
        <strain evidence="2 3">DSM 25186</strain>
    </source>
</reference>
<dbReference type="RefSeq" id="WP_143017180.1">
    <property type="nucleotide sequence ID" value="NZ_FNFO01000003.1"/>
</dbReference>
<evidence type="ECO:0000313" key="2">
    <source>
        <dbReference type="EMBL" id="SDK64460.1"/>
    </source>
</evidence>
<accession>A0A1G9DKY2</accession>
<dbReference type="Gene3D" id="1.20.120.1630">
    <property type="match status" value="1"/>
</dbReference>
<feature type="transmembrane region" description="Helical" evidence="1">
    <location>
        <begin position="106"/>
        <end position="123"/>
    </location>
</feature>
<name>A0A1G9DKY2_9BACT</name>
<feature type="transmembrane region" description="Helical" evidence="1">
    <location>
        <begin position="21"/>
        <end position="41"/>
    </location>
</feature>
<dbReference type="Proteomes" id="UP000198510">
    <property type="component" value="Unassembled WGS sequence"/>
</dbReference>
<dbReference type="AlphaFoldDB" id="A0A1G9DKY2"/>
<feature type="transmembrane region" description="Helical" evidence="1">
    <location>
        <begin position="53"/>
        <end position="75"/>
    </location>
</feature>
<evidence type="ECO:0000313" key="3">
    <source>
        <dbReference type="Proteomes" id="UP000198510"/>
    </source>
</evidence>
<gene>
    <name evidence="2" type="ORF">SAMN05421823_103163</name>
</gene>
<dbReference type="EMBL" id="FNFO01000003">
    <property type="protein sequence ID" value="SDK64460.1"/>
    <property type="molecule type" value="Genomic_DNA"/>
</dbReference>
<evidence type="ECO:0000256" key="1">
    <source>
        <dbReference type="SAM" id="Phobius"/>
    </source>
</evidence>
<proteinExistence type="predicted"/>
<keyword evidence="3" id="KW-1185">Reference proteome</keyword>
<keyword evidence="1" id="KW-0472">Membrane</keyword>